<dbReference type="InterPro" id="IPR051955">
    <property type="entry name" value="PME_Inhibitor"/>
</dbReference>
<dbReference type="FunFam" id="1.20.140.40:FF:000005">
    <property type="entry name" value="Pectin methylesterase inhibitor 1"/>
    <property type="match status" value="1"/>
</dbReference>
<dbReference type="SMART" id="SM00856">
    <property type="entry name" value="PMEI"/>
    <property type="match status" value="1"/>
</dbReference>
<dbReference type="EMBL" id="BPVZ01000009">
    <property type="protein sequence ID" value="GKU95483.1"/>
    <property type="molecule type" value="Genomic_DNA"/>
</dbReference>
<dbReference type="InterPro" id="IPR006501">
    <property type="entry name" value="Pectinesterase_inhib_dom"/>
</dbReference>
<evidence type="ECO:0000259" key="3">
    <source>
        <dbReference type="SMART" id="SM00856"/>
    </source>
</evidence>
<comment type="caution">
    <text evidence="4">The sequence shown here is derived from an EMBL/GenBank/DDBJ whole genome shotgun (WGS) entry which is preliminary data.</text>
</comment>
<dbReference type="PANTHER" id="PTHR31080:SF207">
    <property type="entry name" value="PECTINESTERASE INHIBITOR 9"/>
    <property type="match status" value="1"/>
</dbReference>
<feature type="domain" description="Pectinesterase inhibitor" evidence="3">
    <location>
        <begin position="9"/>
        <end position="168"/>
    </location>
</feature>
<dbReference type="SUPFAM" id="SSF101148">
    <property type="entry name" value="Plant invertase/pectin methylesterase inhibitor"/>
    <property type="match status" value="1"/>
</dbReference>
<evidence type="ECO:0000256" key="1">
    <source>
        <dbReference type="ARBA" id="ARBA00022729"/>
    </source>
</evidence>
<dbReference type="Proteomes" id="UP001054252">
    <property type="component" value="Unassembled WGS sequence"/>
</dbReference>
<proteinExistence type="inferred from homology"/>
<dbReference type="AlphaFoldDB" id="A0AAV5I2Z7"/>
<comment type="similarity">
    <text evidence="2">Belongs to the PMEI family.</text>
</comment>
<dbReference type="NCBIfam" id="TIGR01614">
    <property type="entry name" value="PME_inhib"/>
    <property type="match status" value="1"/>
</dbReference>
<dbReference type="Gene3D" id="1.20.140.40">
    <property type="entry name" value="Invertase/pectin methylesterase inhibitor family protein"/>
    <property type="match status" value="1"/>
</dbReference>
<organism evidence="4 5">
    <name type="scientific">Rubroshorea leprosula</name>
    <dbReference type="NCBI Taxonomy" id="152421"/>
    <lineage>
        <taxon>Eukaryota</taxon>
        <taxon>Viridiplantae</taxon>
        <taxon>Streptophyta</taxon>
        <taxon>Embryophyta</taxon>
        <taxon>Tracheophyta</taxon>
        <taxon>Spermatophyta</taxon>
        <taxon>Magnoliopsida</taxon>
        <taxon>eudicotyledons</taxon>
        <taxon>Gunneridae</taxon>
        <taxon>Pentapetalae</taxon>
        <taxon>rosids</taxon>
        <taxon>malvids</taxon>
        <taxon>Malvales</taxon>
        <taxon>Dipterocarpaceae</taxon>
        <taxon>Rubroshorea</taxon>
    </lineage>
</organism>
<reference evidence="4 5" key="1">
    <citation type="journal article" date="2021" name="Commun. Biol.">
        <title>The genome of Shorea leprosula (Dipterocarpaceae) highlights the ecological relevance of drought in aseasonal tropical rainforests.</title>
        <authorList>
            <person name="Ng K.K.S."/>
            <person name="Kobayashi M.J."/>
            <person name="Fawcett J.A."/>
            <person name="Hatakeyama M."/>
            <person name="Paape T."/>
            <person name="Ng C.H."/>
            <person name="Ang C.C."/>
            <person name="Tnah L.H."/>
            <person name="Lee C.T."/>
            <person name="Nishiyama T."/>
            <person name="Sese J."/>
            <person name="O'Brien M.J."/>
            <person name="Copetti D."/>
            <person name="Mohd Noor M.I."/>
            <person name="Ong R.C."/>
            <person name="Putra M."/>
            <person name="Sireger I.Z."/>
            <person name="Indrioko S."/>
            <person name="Kosugi Y."/>
            <person name="Izuno A."/>
            <person name="Isagi Y."/>
            <person name="Lee S.L."/>
            <person name="Shimizu K.K."/>
        </authorList>
    </citation>
    <scope>NUCLEOTIDE SEQUENCE [LARGE SCALE GENOMIC DNA]</scope>
    <source>
        <strain evidence="4">214</strain>
    </source>
</reference>
<dbReference type="GO" id="GO:0046910">
    <property type="term" value="F:pectinesterase inhibitor activity"/>
    <property type="evidence" value="ECO:0007669"/>
    <property type="project" value="UniProtKB-ARBA"/>
</dbReference>
<dbReference type="PANTHER" id="PTHR31080">
    <property type="entry name" value="PECTINESTERASE INHIBITOR-LIKE"/>
    <property type="match status" value="1"/>
</dbReference>
<accession>A0AAV5I2Z7</accession>
<dbReference type="InterPro" id="IPR035513">
    <property type="entry name" value="Invertase/methylesterase_inhib"/>
</dbReference>
<evidence type="ECO:0000313" key="4">
    <source>
        <dbReference type="EMBL" id="GKU95483.1"/>
    </source>
</evidence>
<keyword evidence="1" id="KW-0732">Signal</keyword>
<evidence type="ECO:0000313" key="5">
    <source>
        <dbReference type="Proteomes" id="UP001054252"/>
    </source>
</evidence>
<dbReference type="CDD" id="cd15798">
    <property type="entry name" value="PMEI-like_3"/>
    <property type="match status" value="1"/>
</dbReference>
<sequence>MAAKAAASSPTDFIVASCKSTRYPPVCVQSLSGYAGQIQKSEHQLAQTALNVSLSKAKSASTFVAKMAKVEGIKPREYQAVRDCIDTMADSVDRLSQSIKELRQMGQTAGQDFMWHMSNVQTWASAALTDENTCLDGFAGHQMDGNVKNSIRRNIVKVAQVTSNALALVNRFAEKQRPAGGAENP</sequence>
<name>A0AAV5I2Z7_9ROSI</name>
<gene>
    <name evidence="4" type="ORF">SLEP1_g8840</name>
</gene>
<keyword evidence="5" id="KW-1185">Reference proteome</keyword>
<dbReference type="Pfam" id="PF04043">
    <property type="entry name" value="PMEI"/>
    <property type="match status" value="1"/>
</dbReference>
<evidence type="ECO:0000256" key="2">
    <source>
        <dbReference type="ARBA" id="ARBA00038471"/>
    </source>
</evidence>
<protein>
    <recommendedName>
        <fullName evidence="3">Pectinesterase inhibitor domain-containing protein</fullName>
    </recommendedName>
</protein>